<dbReference type="STRING" id="1635173.WH52_04575"/>
<dbReference type="EMBL" id="LAPZ01000002">
    <property type="protein sequence ID" value="OSY88944.1"/>
    <property type="molecule type" value="Genomic_DNA"/>
</dbReference>
<organism evidence="2 3">
    <name type="scientific">Tenacibaculum holothuriorum</name>
    <dbReference type="NCBI Taxonomy" id="1635173"/>
    <lineage>
        <taxon>Bacteria</taxon>
        <taxon>Pseudomonadati</taxon>
        <taxon>Bacteroidota</taxon>
        <taxon>Flavobacteriia</taxon>
        <taxon>Flavobacteriales</taxon>
        <taxon>Flavobacteriaceae</taxon>
        <taxon>Tenacibaculum</taxon>
    </lineage>
</organism>
<reference evidence="2 3" key="1">
    <citation type="submission" date="2015-03" db="EMBL/GenBank/DDBJ databases">
        <title>Genome sequence of Tenacibaculum sp. S2-2, isolated from intestinal microbiota of sea cucumber, Apostichopus japonicas.</title>
        <authorList>
            <person name="Shao Z."/>
            <person name="Wang L."/>
            <person name="Li X."/>
        </authorList>
    </citation>
    <scope>NUCLEOTIDE SEQUENCE [LARGE SCALE GENOMIC DNA]</scope>
    <source>
        <strain evidence="2 3">S2-2</strain>
    </source>
</reference>
<evidence type="ECO:0000313" key="3">
    <source>
        <dbReference type="Proteomes" id="UP000194221"/>
    </source>
</evidence>
<dbReference type="AlphaFoldDB" id="A0A1Y2PEL6"/>
<keyword evidence="1" id="KW-0732">Signal</keyword>
<dbReference type="PROSITE" id="PS51257">
    <property type="entry name" value="PROKAR_LIPOPROTEIN"/>
    <property type="match status" value="1"/>
</dbReference>
<evidence type="ECO:0008006" key="4">
    <source>
        <dbReference type="Google" id="ProtNLM"/>
    </source>
</evidence>
<evidence type="ECO:0000313" key="2">
    <source>
        <dbReference type="EMBL" id="OSY88944.1"/>
    </source>
</evidence>
<proteinExistence type="predicted"/>
<feature type="chain" id="PRO_5012666315" description="Lipoprotein" evidence="1">
    <location>
        <begin position="24"/>
        <end position="238"/>
    </location>
</feature>
<name>A0A1Y2PEL6_9FLAO</name>
<evidence type="ECO:0000256" key="1">
    <source>
        <dbReference type="SAM" id="SignalP"/>
    </source>
</evidence>
<accession>A0A1Y2PEL6</accession>
<dbReference type="RefSeq" id="WP_086029754.1">
    <property type="nucleotide sequence ID" value="NZ_LAPZ01000002.1"/>
</dbReference>
<protein>
    <recommendedName>
        <fullName evidence="4">Lipoprotein</fullName>
    </recommendedName>
</protein>
<dbReference type="OrthoDB" id="1201376at2"/>
<feature type="signal peptide" evidence="1">
    <location>
        <begin position="1"/>
        <end position="23"/>
    </location>
</feature>
<gene>
    <name evidence="2" type="ORF">WH52_04575</name>
</gene>
<comment type="caution">
    <text evidence="2">The sequence shown here is derived from an EMBL/GenBank/DDBJ whole genome shotgun (WGS) entry which is preliminary data.</text>
</comment>
<sequence>MKTLNKLSYLLILVISFSLISCGGNDENVQEEEQLSSVVMKDFKEKVSAMQLPSTMQNSSNQYAQQANAQFNAVKGLSQGYITLLTIPATATSSSVNDNLQAKSASNSKTYTWTANGVTIKYIISESSDRYTFSYTTTYNGTSTKLMDGYQLKNGSYAEAKLYDNNTVVGTLKWWVNGDVAKIEINSDNIKLVLETNTKNKSGFIKVYEYSNLVEEFIWNTDGSGTYKNYNTNETHSW</sequence>
<dbReference type="InParanoid" id="A0A1Y2PEL6"/>
<keyword evidence="3" id="KW-1185">Reference proteome</keyword>
<dbReference type="Proteomes" id="UP000194221">
    <property type="component" value="Unassembled WGS sequence"/>
</dbReference>